<dbReference type="PROSITE" id="PS50048">
    <property type="entry name" value="ZN2_CY6_FUNGAL_2"/>
    <property type="match status" value="1"/>
</dbReference>
<dbReference type="PROSITE" id="PS00463">
    <property type="entry name" value="ZN2_CY6_FUNGAL_1"/>
    <property type="match status" value="1"/>
</dbReference>
<accession>A0A433Q8Y0</accession>
<feature type="domain" description="Zn(2)-C6 fungal-type" evidence="1">
    <location>
        <begin position="177"/>
        <end position="206"/>
    </location>
</feature>
<dbReference type="Gene3D" id="4.10.240.10">
    <property type="entry name" value="Zn(2)-C6 fungal-type DNA-binding domain"/>
    <property type="match status" value="1"/>
</dbReference>
<reference evidence="2 3" key="1">
    <citation type="journal article" date="2018" name="New Phytol.">
        <title>Phylogenomics of Endogonaceae and evolution of mycorrhizas within Mucoromycota.</title>
        <authorList>
            <person name="Chang Y."/>
            <person name="Desiro A."/>
            <person name="Na H."/>
            <person name="Sandor L."/>
            <person name="Lipzen A."/>
            <person name="Clum A."/>
            <person name="Barry K."/>
            <person name="Grigoriev I.V."/>
            <person name="Martin F.M."/>
            <person name="Stajich J.E."/>
            <person name="Smith M.E."/>
            <person name="Bonito G."/>
            <person name="Spatafora J.W."/>
        </authorList>
    </citation>
    <scope>NUCLEOTIDE SEQUENCE [LARGE SCALE GENOMIC DNA]</scope>
    <source>
        <strain evidence="2 3">AD002</strain>
    </source>
</reference>
<dbReference type="EMBL" id="RBNJ01010981">
    <property type="protein sequence ID" value="RUS26209.1"/>
    <property type="molecule type" value="Genomic_DNA"/>
</dbReference>
<dbReference type="Pfam" id="PF00172">
    <property type="entry name" value="Zn_clus"/>
    <property type="match status" value="1"/>
</dbReference>
<dbReference type="GO" id="GO:0000981">
    <property type="term" value="F:DNA-binding transcription factor activity, RNA polymerase II-specific"/>
    <property type="evidence" value="ECO:0007669"/>
    <property type="project" value="InterPro"/>
</dbReference>
<dbReference type="GO" id="GO:0008270">
    <property type="term" value="F:zinc ion binding"/>
    <property type="evidence" value="ECO:0007669"/>
    <property type="project" value="InterPro"/>
</dbReference>
<keyword evidence="3" id="KW-1185">Reference proteome</keyword>
<dbReference type="InterPro" id="IPR018608">
    <property type="entry name" value="Gti1/Pac2"/>
</dbReference>
<dbReference type="SMART" id="SM00066">
    <property type="entry name" value="GAL4"/>
    <property type="match status" value="1"/>
</dbReference>
<organism evidence="2 3">
    <name type="scientific">Jimgerdemannia flammicorona</name>
    <dbReference type="NCBI Taxonomy" id="994334"/>
    <lineage>
        <taxon>Eukaryota</taxon>
        <taxon>Fungi</taxon>
        <taxon>Fungi incertae sedis</taxon>
        <taxon>Mucoromycota</taxon>
        <taxon>Mucoromycotina</taxon>
        <taxon>Endogonomycetes</taxon>
        <taxon>Endogonales</taxon>
        <taxon>Endogonaceae</taxon>
        <taxon>Jimgerdemannia</taxon>
    </lineage>
</organism>
<dbReference type="Pfam" id="PF09729">
    <property type="entry name" value="Gti1_Pac2"/>
    <property type="match status" value="1"/>
</dbReference>
<gene>
    <name evidence="2" type="ORF">BC938DRAFT_471077</name>
</gene>
<evidence type="ECO:0000313" key="2">
    <source>
        <dbReference type="EMBL" id="RUS26209.1"/>
    </source>
</evidence>
<dbReference type="SUPFAM" id="SSF57701">
    <property type="entry name" value="Zn2/Cys6 DNA-binding domain"/>
    <property type="match status" value="1"/>
</dbReference>
<dbReference type="InterPro" id="IPR036864">
    <property type="entry name" value="Zn2-C6_fun-type_DNA-bd_sf"/>
</dbReference>
<dbReference type="AlphaFoldDB" id="A0A433Q8Y0"/>
<sequence>MEFTTTYTGYLETYAEAVCVVQACKNGHLPFASSVRPTRKSGLTPPLANGTTYVWKQATIDQYYDRHNWSPNRQAGSFSLYRETCQIYWSENRRVELRLTPGIARTSSHHPTCSLRNETYKFKADGLMRKTTTVTVDNEMFVVYNYYKPEEAAVRLLLRPNKDVDLSLFHVTTTRGACQLCRKHHKKCNKQDNCERCTKRHLTCVYEDTDDVCSPTMITV</sequence>
<comment type="caution">
    <text evidence="2">The sequence shown here is derived from an EMBL/GenBank/DDBJ whole genome shotgun (WGS) entry which is preliminary data.</text>
</comment>
<name>A0A433Q8Y0_9FUNG</name>
<proteinExistence type="predicted"/>
<dbReference type="InterPro" id="IPR001138">
    <property type="entry name" value="Zn2Cys6_DnaBD"/>
</dbReference>
<protein>
    <recommendedName>
        <fullName evidence="1">Zn(2)-C6 fungal-type domain-containing protein</fullName>
    </recommendedName>
</protein>
<dbReference type="Proteomes" id="UP000274822">
    <property type="component" value="Unassembled WGS sequence"/>
</dbReference>
<dbReference type="CDD" id="cd00067">
    <property type="entry name" value="GAL4"/>
    <property type="match status" value="1"/>
</dbReference>
<evidence type="ECO:0000313" key="3">
    <source>
        <dbReference type="Proteomes" id="UP000274822"/>
    </source>
</evidence>
<evidence type="ECO:0000259" key="1">
    <source>
        <dbReference type="PROSITE" id="PS50048"/>
    </source>
</evidence>